<comment type="caution">
    <text evidence="2">The sequence shown here is derived from an EMBL/GenBank/DDBJ whole genome shotgun (WGS) entry which is preliminary data.</text>
</comment>
<evidence type="ECO:0000313" key="3">
    <source>
        <dbReference type="Proteomes" id="UP000186883"/>
    </source>
</evidence>
<dbReference type="Proteomes" id="UP000186883">
    <property type="component" value="Unassembled WGS sequence"/>
</dbReference>
<dbReference type="EMBL" id="LOBU02000021">
    <property type="protein sequence ID" value="OKA04748.1"/>
    <property type="molecule type" value="Genomic_DNA"/>
</dbReference>
<evidence type="ECO:0000313" key="2">
    <source>
        <dbReference type="EMBL" id="OKA04748.1"/>
    </source>
</evidence>
<evidence type="ECO:0000256" key="1">
    <source>
        <dbReference type="SAM" id="MobiDB-lite"/>
    </source>
</evidence>
<reference evidence="2" key="1">
    <citation type="submission" date="2016-11" db="EMBL/GenBank/DDBJ databases">
        <title>Genome sequencing of Amycolatopsis regifaucium.</title>
        <authorList>
            <person name="Mayilraj S."/>
            <person name="Kaur N."/>
        </authorList>
    </citation>
    <scope>NUCLEOTIDE SEQUENCE [LARGE SCALE GENOMIC DNA]</scope>
    <source>
        <strain evidence="2">GY080</strain>
    </source>
</reference>
<keyword evidence="3" id="KW-1185">Reference proteome</keyword>
<organism evidence="2 3">
    <name type="scientific">Amycolatopsis regifaucium</name>
    <dbReference type="NCBI Taxonomy" id="546365"/>
    <lineage>
        <taxon>Bacteria</taxon>
        <taxon>Bacillati</taxon>
        <taxon>Actinomycetota</taxon>
        <taxon>Actinomycetes</taxon>
        <taxon>Pseudonocardiales</taxon>
        <taxon>Pseudonocardiaceae</taxon>
        <taxon>Amycolatopsis</taxon>
    </lineage>
</organism>
<name>A0ABX3DKB6_9PSEU</name>
<sequence length="177" mass="16627">MSTPEVLDLPEEESGAPLVLAPPPVVVVVVVGGLPVEVSGGLLVGGFSDGGFDEDGGFDGGSGFGPGPGPGPGLGIGIGTGGGVTTRVVSLPSAPTDVTVVGGGVELVGAPGIGSPLTVIGPPGTALPGTSWMPAGEVCCPPGMPVPPAVAETPGPASSAIAAKAVATTRPLTPRTA</sequence>
<gene>
    <name evidence="2" type="ORF">ATP06_0229620</name>
</gene>
<protein>
    <submittedName>
        <fullName evidence="2">Uncharacterized protein</fullName>
    </submittedName>
</protein>
<dbReference type="RefSeq" id="WP_074038263.1">
    <property type="nucleotide sequence ID" value="NZ_FOPQ01000003.1"/>
</dbReference>
<feature type="compositionally biased region" description="Gly residues" evidence="1">
    <location>
        <begin position="58"/>
        <end position="79"/>
    </location>
</feature>
<proteinExistence type="predicted"/>
<accession>A0ABX3DKB6</accession>
<feature type="region of interest" description="Disordered" evidence="1">
    <location>
        <begin position="54"/>
        <end position="79"/>
    </location>
</feature>